<reference evidence="1" key="1">
    <citation type="submission" date="2014-11" db="EMBL/GenBank/DDBJ databases">
        <authorList>
            <person name="Amaro Gonzalez C."/>
        </authorList>
    </citation>
    <scope>NUCLEOTIDE SEQUENCE</scope>
</reference>
<organism evidence="1">
    <name type="scientific">Anguilla anguilla</name>
    <name type="common">European freshwater eel</name>
    <name type="synonym">Muraena anguilla</name>
    <dbReference type="NCBI Taxonomy" id="7936"/>
    <lineage>
        <taxon>Eukaryota</taxon>
        <taxon>Metazoa</taxon>
        <taxon>Chordata</taxon>
        <taxon>Craniata</taxon>
        <taxon>Vertebrata</taxon>
        <taxon>Euteleostomi</taxon>
        <taxon>Actinopterygii</taxon>
        <taxon>Neopterygii</taxon>
        <taxon>Teleostei</taxon>
        <taxon>Anguilliformes</taxon>
        <taxon>Anguillidae</taxon>
        <taxon>Anguilla</taxon>
    </lineage>
</organism>
<evidence type="ECO:0000313" key="1">
    <source>
        <dbReference type="EMBL" id="JAH35921.1"/>
    </source>
</evidence>
<protein>
    <submittedName>
        <fullName evidence="1">Uncharacterized protein</fullName>
    </submittedName>
</protein>
<reference evidence="1" key="2">
    <citation type="journal article" date="2015" name="Fish Shellfish Immunol.">
        <title>Early steps in the European eel (Anguilla anguilla)-Vibrio vulnificus interaction in the gills: Role of the RtxA13 toxin.</title>
        <authorList>
            <person name="Callol A."/>
            <person name="Pajuelo D."/>
            <person name="Ebbesson L."/>
            <person name="Teles M."/>
            <person name="MacKenzie S."/>
            <person name="Amaro C."/>
        </authorList>
    </citation>
    <scope>NUCLEOTIDE SEQUENCE</scope>
</reference>
<dbReference type="AlphaFoldDB" id="A0A0E9S3S1"/>
<dbReference type="EMBL" id="GBXM01072656">
    <property type="protein sequence ID" value="JAH35921.1"/>
    <property type="molecule type" value="Transcribed_RNA"/>
</dbReference>
<name>A0A0E9S3S1_ANGAN</name>
<sequence>MTSCLNLRCISDSVFSSA</sequence>
<accession>A0A0E9S3S1</accession>
<proteinExistence type="predicted"/>